<dbReference type="Pfam" id="PF00881">
    <property type="entry name" value="Nitroreductase"/>
    <property type="match status" value="1"/>
</dbReference>
<gene>
    <name evidence="4" type="ORF">FD28_GL001221</name>
</gene>
<dbReference type="RefSeq" id="WP_057735063.1">
    <property type="nucleotide sequence ID" value="NZ_AZFS01000064.1"/>
</dbReference>
<reference evidence="4 5" key="1">
    <citation type="journal article" date="2015" name="Genome Announc.">
        <title>Expanding the biotechnology potential of lactobacilli through comparative genomics of 213 strains and associated genera.</title>
        <authorList>
            <person name="Sun Z."/>
            <person name="Harris H.M."/>
            <person name="McCann A."/>
            <person name="Guo C."/>
            <person name="Argimon S."/>
            <person name="Zhang W."/>
            <person name="Yang X."/>
            <person name="Jeffery I.B."/>
            <person name="Cooney J.C."/>
            <person name="Kagawa T.F."/>
            <person name="Liu W."/>
            <person name="Song Y."/>
            <person name="Salvetti E."/>
            <person name="Wrobel A."/>
            <person name="Rasinkangas P."/>
            <person name="Parkhill J."/>
            <person name="Rea M.C."/>
            <person name="O'Sullivan O."/>
            <person name="Ritari J."/>
            <person name="Douillard F.P."/>
            <person name="Paul Ross R."/>
            <person name="Yang R."/>
            <person name="Briner A.E."/>
            <person name="Felis G.E."/>
            <person name="de Vos W.M."/>
            <person name="Barrangou R."/>
            <person name="Klaenhammer T.R."/>
            <person name="Caufield P.W."/>
            <person name="Cui Y."/>
            <person name="Zhang H."/>
            <person name="O'Toole P.W."/>
        </authorList>
    </citation>
    <scope>NUCLEOTIDE SEQUENCE [LARGE SCALE GENOMIC DNA]</scope>
    <source>
        <strain evidence="4 5">DSM 16381</strain>
    </source>
</reference>
<dbReference type="InterPro" id="IPR000415">
    <property type="entry name" value="Nitroreductase-like"/>
</dbReference>
<sequence length="217" mass="24497">MDFKTVIERRHSYRRFTDQQIDRATLEALVTDAKQAPSWANAQPWQVVIATGETLAQIKAGHRDRSRRGVAGNADLTVAHRTAWTAASRQNMATWNREMSQHLLANDAQASYGQTQDDLFNAAALVYLVLREPVNEWAVFDLGAFSQTLMLSASNHGIQSIPAYEVVRYPDALRDVFDLDQTHRFIMGIALGYRDQAAINDFRSSRVANQQFLTIKD</sequence>
<dbReference type="InterPro" id="IPR029479">
    <property type="entry name" value="Nitroreductase"/>
</dbReference>
<keyword evidence="2" id="KW-0560">Oxidoreductase</keyword>
<dbReference type="Proteomes" id="UP000051580">
    <property type="component" value="Unassembled WGS sequence"/>
</dbReference>
<name>A0A0R1UR00_9LACO</name>
<feature type="domain" description="Nitroreductase" evidence="3">
    <location>
        <begin position="7"/>
        <end position="193"/>
    </location>
</feature>
<comment type="similarity">
    <text evidence="1">Belongs to the nitroreductase family.</text>
</comment>
<dbReference type="GO" id="GO:0016491">
    <property type="term" value="F:oxidoreductase activity"/>
    <property type="evidence" value="ECO:0007669"/>
    <property type="project" value="UniProtKB-KW"/>
</dbReference>
<keyword evidence="5" id="KW-1185">Reference proteome</keyword>
<dbReference type="SUPFAM" id="SSF55469">
    <property type="entry name" value="FMN-dependent nitroreductase-like"/>
    <property type="match status" value="1"/>
</dbReference>
<dbReference type="EMBL" id="AZFS01000064">
    <property type="protein sequence ID" value="KRL93346.1"/>
    <property type="molecule type" value="Genomic_DNA"/>
</dbReference>
<dbReference type="CDD" id="cd02136">
    <property type="entry name" value="PnbA_NfnB-like"/>
    <property type="match status" value="1"/>
</dbReference>
<proteinExistence type="inferred from homology"/>
<dbReference type="PANTHER" id="PTHR43673:SF10">
    <property type="entry name" value="NADH DEHYDROGENASE_NAD(P)H NITROREDUCTASE XCC3605-RELATED"/>
    <property type="match status" value="1"/>
</dbReference>
<dbReference type="PANTHER" id="PTHR43673">
    <property type="entry name" value="NAD(P)H NITROREDUCTASE YDGI-RELATED"/>
    <property type="match status" value="1"/>
</dbReference>
<evidence type="ECO:0000313" key="4">
    <source>
        <dbReference type="EMBL" id="KRL93346.1"/>
    </source>
</evidence>
<accession>A0A0R1UR00</accession>
<dbReference type="PATRIC" id="fig|1423753.3.peg.1269"/>
<protein>
    <recommendedName>
        <fullName evidence="3">Nitroreductase domain-containing protein</fullName>
    </recommendedName>
</protein>
<dbReference type="STRING" id="1423753.FD28_GL001221"/>
<evidence type="ECO:0000259" key="3">
    <source>
        <dbReference type="Pfam" id="PF00881"/>
    </source>
</evidence>
<dbReference type="OrthoDB" id="9812105at2"/>
<evidence type="ECO:0000256" key="1">
    <source>
        <dbReference type="ARBA" id="ARBA00007118"/>
    </source>
</evidence>
<dbReference type="AlphaFoldDB" id="A0A0R1UR00"/>
<organism evidence="4 5">
    <name type="scientific">Levilactobacillus hammesii DSM 16381</name>
    <dbReference type="NCBI Taxonomy" id="1423753"/>
    <lineage>
        <taxon>Bacteria</taxon>
        <taxon>Bacillati</taxon>
        <taxon>Bacillota</taxon>
        <taxon>Bacilli</taxon>
        <taxon>Lactobacillales</taxon>
        <taxon>Lactobacillaceae</taxon>
        <taxon>Levilactobacillus</taxon>
    </lineage>
</organism>
<comment type="caution">
    <text evidence="4">The sequence shown here is derived from an EMBL/GenBank/DDBJ whole genome shotgun (WGS) entry which is preliminary data.</text>
</comment>
<dbReference type="Gene3D" id="3.40.109.10">
    <property type="entry name" value="NADH Oxidase"/>
    <property type="match status" value="1"/>
</dbReference>
<evidence type="ECO:0000256" key="2">
    <source>
        <dbReference type="ARBA" id="ARBA00023002"/>
    </source>
</evidence>
<evidence type="ECO:0000313" key="5">
    <source>
        <dbReference type="Proteomes" id="UP000051580"/>
    </source>
</evidence>